<accession>A0A7W6G2I6</accession>
<organism evidence="1 2">
    <name type="scientific">Rhizobium skierniewicense</name>
    <dbReference type="NCBI Taxonomy" id="984260"/>
    <lineage>
        <taxon>Bacteria</taxon>
        <taxon>Pseudomonadati</taxon>
        <taxon>Pseudomonadota</taxon>
        <taxon>Alphaproteobacteria</taxon>
        <taxon>Hyphomicrobiales</taxon>
        <taxon>Rhizobiaceae</taxon>
        <taxon>Rhizobium/Agrobacterium group</taxon>
        <taxon>Rhizobium</taxon>
    </lineage>
</organism>
<proteinExistence type="predicted"/>
<dbReference type="EMBL" id="JACIDV010000007">
    <property type="protein sequence ID" value="MBB3946867.1"/>
    <property type="molecule type" value="Genomic_DNA"/>
</dbReference>
<sequence length="32" mass="3687">MRGRADVIAFGKEVIFRLETLKSLLYCPEIFA</sequence>
<evidence type="ECO:0000313" key="1">
    <source>
        <dbReference type="EMBL" id="MBB3946867.1"/>
    </source>
</evidence>
<reference evidence="1 2" key="1">
    <citation type="submission" date="2020-08" db="EMBL/GenBank/DDBJ databases">
        <title>Genomic Encyclopedia of Type Strains, Phase IV (KMG-IV): sequencing the most valuable type-strain genomes for metagenomic binning, comparative biology and taxonomic classification.</title>
        <authorList>
            <person name="Goeker M."/>
        </authorList>
    </citation>
    <scope>NUCLEOTIDE SEQUENCE [LARGE SCALE GENOMIC DNA]</scope>
    <source>
        <strain evidence="1 2">DSM 26438</strain>
    </source>
</reference>
<keyword evidence="2" id="KW-1185">Reference proteome</keyword>
<dbReference type="AlphaFoldDB" id="A0A7W6G2I6"/>
<evidence type="ECO:0000313" key="2">
    <source>
        <dbReference type="Proteomes" id="UP000565286"/>
    </source>
</evidence>
<comment type="caution">
    <text evidence="1">The sequence shown here is derived from an EMBL/GenBank/DDBJ whole genome shotgun (WGS) entry which is preliminary data.</text>
</comment>
<dbReference type="Proteomes" id="UP000565286">
    <property type="component" value="Unassembled WGS sequence"/>
</dbReference>
<gene>
    <name evidence="1" type="ORF">GGQ73_002821</name>
</gene>
<name>A0A7W6G2I6_9HYPH</name>
<protein>
    <submittedName>
        <fullName evidence="1">Uncharacterized protein</fullName>
    </submittedName>
</protein>